<accession>A0A1M5IBA3</accession>
<dbReference type="SMART" id="SM00877">
    <property type="entry name" value="BMC"/>
    <property type="match status" value="1"/>
</dbReference>
<proteinExistence type="inferred from homology"/>
<dbReference type="RefSeq" id="WP_073041916.1">
    <property type="nucleotide sequence ID" value="NZ_FQVB01000054.1"/>
</dbReference>
<dbReference type="InterPro" id="IPR044872">
    <property type="entry name" value="CcmK/CsoS1_BMC"/>
</dbReference>
<dbReference type="PANTHER" id="PTHR33941:SF6">
    <property type="entry name" value="BACTERIAL MICROCOMPARTMENT SHELL PROTEIN EUTK"/>
    <property type="match status" value="1"/>
</dbReference>
<evidence type="ECO:0000259" key="4">
    <source>
        <dbReference type="PROSITE" id="PS51930"/>
    </source>
</evidence>
<evidence type="ECO:0000256" key="1">
    <source>
        <dbReference type="ARBA" id="ARBA00024322"/>
    </source>
</evidence>
<dbReference type="InterPro" id="IPR000249">
    <property type="entry name" value="BMC_dom"/>
</dbReference>
<dbReference type="SUPFAM" id="SSF143414">
    <property type="entry name" value="CcmK-like"/>
    <property type="match status" value="1"/>
</dbReference>
<keyword evidence="6" id="KW-1185">Reference proteome</keyword>
<dbReference type="STRING" id="1121391.SAMN02745206_03557"/>
<comment type="similarity">
    <text evidence="3">Belongs to the bacterial microcompartments protein family.</text>
</comment>
<dbReference type="OrthoDB" id="9812608at2"/>
<dbReference type="EMBL" id="FQVB01000054">
    <property type="protein sequence ID" value="SHG25349.1"/>
    <property type="molecule type" value="Genomic_DNA"/>
</dbReference>
<dbReference type="CDD" id="cd07045">
    <property type="entry name" value="BMC_CcmK_like"/>
    <property type="match status" value="1"/>
</dbReference>
<dbReference type="Gene3D" id="3.30.70.1710">
    <property type="match status" value="1"/>
</dbReference>
<dbReference type="AlphaFoldDB" id="A0A1M5IBA3"/>
<gene>
    <name evidence="5" type="ORF">SAMN02745206_03557</name>
</gene>
<dbReference type="InterPro" id="IPR050575">
    <property type="entry name" value="BMC_shell"/>
</dbReference>
<evidence type="ECO:0000313" key="5">
    <source>
        <dbReference type="EMBL" id="SHG25349.1"/>
    </source>
</evidence>
<keyword evidence="2" id="KW-1283">Bacterial microcompartment</keyword>
<evidence type="ECO:0000256" key="3">
    <source>
        <dbReference type="PROSITE-ProRule" id="PRU01278"/>
    </source>
</evidence>
<evidence type="ECO:0000313" key="6">
    <source>
        <dbReference type="Proteomes" id="UP000184076"/>
    </source>
</evidence>
<feature type="domain" description="BMC" evidence="4">
    <location>
        <begin position="6"/>
        <end position="90"/>
    </location>
</feature>
<comment type="subcellular location">
    <subcellularLocation>
        <location evidence="1">Bacterial microcompartment</location>
    </subcellularLocation>
</comment>
<organism evidence="5 6">
    <name type="scientific">Desulfacinum infernum DSM 9756</name>
    <dbReference type="NCBI Taxonomy" id="1121391"/>
    <lineage>
        <taxon>Bacteria</taxon>
        <taxon>Pseudomonadati</taxon>
        <taxon>Thermodesulfobacteriota</taxon>
        <taxon>Syntrophobacteria</taxon>
        <taxon>Syntrophobacterales</taxon>
        <taxon>Syntrophobacteraceae</taxon>
        <taxon>Desulfacinum</taxon>
    </lineage>
</organism>
<dbReference type="InterPro" id="IPR037233">
    <property type="entry name" value="CcmK-like_sf"/>
</dbReference>
<reference evidence="6" key="1">
    <citation type="submission" date="2016-11" db="EMBL/GenBank/DDBJ databases">
        <authorList>
            <person name="Varghese N."/>
            <person name="Submissions S."/>
        </authorList>
    </citation>
    <scope>NUCLEOTIDE SEQUENCE [LARGE SCALE GENOMIC DNA]</scope>
    <source>
        <strain evidence="6">DSM 9756</strain>
    </source>
</reference>
<dbReference type="GO" id="GO:0031469">
    <property type="term" value="C:bacterial microcompartment"/>
    <property type="evidence" value="ECO:0007669"/>
    <property type="project" value="UniProtKB-SubCell"/>
</dbReference>
<dbReference type="Proteomes" id="UP000184076">
    <property type="component" value="Unassembled WGS sequence"/>
</dbReference>
<sequence>MAGNDSLGFVETIGLVTAVEVADAMSKAASVRIKTVANADAGLISVICEGDLASCMAAVDAGKAAAARLGQVVATNLIARPDNSLEGYLSQQVPSIVEKGASHRAKPEKKAAKADK</sequence>
<protein>
    <submittedName>
        <fullName evidence="5">Ethanolamine utilization protein EutK</fullName>
    </submittedName>
</protein>
<dbReference type="Pfam" id="PF00936">
    <property type="entry name" value="BMC"/>
    <property type="match status" value="1"/>
</dbReference>
<evidence type="ECO:0000256" key="2">
    <source>
        <dbReference type="ARBA" id="ARBA00024446"/>
    </source>
</evidence>
<name>A0A1M5IBA3_9BACT</name>
<dbReference type="PANTHER" id="PTHR33941">
    <property type="entry name" value="PROPANEDIOL UTILIZATION PROTEIN PDUA"/>
    <property type="match status" value="1"/>
</dbReference>
<dbReference type="PROSITE" id="PS51930">
    <property type="entry name" value="BMC_2"/>
    <property type="match status" value="1"/>
</dbReference>